<dbReference type="Pfam" id="PF09924">
    <property type="entry name" value="LPG_synthase_C"/>
    <property type="match status" value="1"/>
</dbReference>
<evidence type="ECO:0000313" key="9">
    <source>
        <dbReference type="Proteomes" id="UP000217199"/>
    </source>
</evidence>
<keyword evidence="4" id="KW-1133">Transmembrane helix</keyword>
<evidence type="ECO:0000256" key="2">
    <source>
        <dbReference type="ARBA" id="ARBA00022475"/>
    </source>
</evidence>
<dbReference type="EMBL" id="NBII01000002">
    <property type="protein sequence ID" value="PAV22657.1"/>
    <property type="molecule type" value="Genomic_DNA"/>
</dbReference>
<protein>
    <submittedName>
        <fullName evidence="8">Aspartyl-tRNA cytoplasmic</fullName>
    </submittedName>
</protein>
<keyword evidence="5" id="KW-0472">Membrane</keyword>
<dbReference type="InParanoid" id="A0A286USU2"/>
<keyword evidence="3" id="KW-0812">Transmembrane</keyword>
<dbReference type="GO" id="GO:0005886">
    <property type="term" value="C:plasma membrane"/>
    <property type="evidence" value="ECO:0007669"/>
    <property type="project" value="UniProtKB-SubCell"/>
</dbReference>
<comment type="subcellular location">
    <subcellularLocation>
        <location evidence="1">Cell membrane</location>
        <topology evidence="1">Multi-pass membrane protein</topology>
    </subcellularLocation>
</comment>
<keyword evidence="9" id="KW-1185">Reference proteome</keyword>
<comment type="caution">
    <text evidence="8">The sequence shown here is derived from an EMBL/GenBank/DDBJ whole genome shotgun (WGS) entry which is preliminary data.</text>
</comment>
<gene>
    <name evidence="8" type="ORF">PNOK_0261400</name>
</gene>
<dbReference type="SUPFAM" id="SSF55729">
    <property type="entry name" value="Acyl-CoA N-acyltransferases (Nat)"/>
    <property type="match status" value="1"/>
</dbReference>
<dbReference type="PANTHER" id="PTHR34697:SF2">
    <property type="entry name" value="PHOSPHATIDYLGLYCEROL LYSYLTRANSFERASE"/>
    <property type="match status" value="1"/>
</dbReference>
<evidence type="ECO:0000256" key="6">
    <source>
        <dbReference type="SAM" id="MobiDB-lite"/>
    </source>
</evidence>
<proteinExistence type="predicted"/>
<feature type="compositionally biased region" description="Polar residues" evidence="6">
    <location>
        <begin position="1"/>
        <end position="12"/>
    </location>
</feature>
<keyword evidence="2" id="KW-1003">Cell membrane</keyword>
<dbReference type="STRING" id="2282107.A0A286USU2"/>
<sequence length="385" mass="42842">MSSISTTPTHSQLDGEAKSHNLSSMPTLEELIASYGDSSNTTWVEDKFSVWRHPATGAAIGFALPNSKRGLPGDAGLGLAPEPAAKNSFESQQSMIDPNQPKINGNGHDRKSFLIAWGNPLCEGRQLKEVVSTFLKWCEREGFSPIWCCVSGPMERILAEEFGWRAVCCIQEDVLDPRRAEPERNKEVRRHIRGAQRAGCRIIEEDGVPNEKVRREIDKLIQEWKTSRKGTQVHTTNVEPWRDTEHRKYFYSRDADGKIIGFLFLAKVGNGWAIKDSIASKFSPKNLTEWLIASAIQSLANDGESRLTFGPTPAESLTSADNSQISTGTVKFLSKTYSGIEHAVLGNKREFRRKFSTEGEPIFVCFPPHGLGRHGISALMKVLTE</sequence>
<evidence type="ECO:0000256" key="3">
    <source>
        <dbReference type="ARBA" id="ARBA00022692"/>
    </source>
</evidence>
<evidence type="ECO:0000313" key="8">
    <source>
        <dbReference type="EMBL" id="PAV22657.1"/>
    </source>
</evidence>
<accession>A0A286USU2</accession>
<dbReference type="Proteomes" id="UP000217199">
    <property type="component" value="Unassembled WGS sequence"/>
</dbReference>
<dbReference type="GO" id="GO:0055091">
    <property type="term" value="P:phospholipid homeostasis"/>
    <property type="evidence" value="ECO:0007669"/>
    <property type="project" value="TreeGrafter"/>
</dbReference>
<dbReference type="AlphaFoldDB" id="A0A286USU2"/>
<dbReference type="InterPro" id="IPR051211">
    <property type="entry name" value="PG_lysyltransferase"/>
</dbReference>
<feature type="region of interest" description="Disordered" evidence="6">
    <location>
        <begin position="1"/>
        <end position="22"/>
    </location>
</feature>
<dbReference type="OrthoDB" id="372395at2759"/>
<reference evidence="8 9" key="1">
    <citation type="journal article" date="2017" name="Mol. Ecol.">
        <title>Comparative and population genomic landscape of Phellinus noxius: A hypervariable fungus causing root rot in trees.</title>
        <authorList>
            <person name="Chung C.L."/>
            <person name="Lee T.J."/>
            <person name="Akiba M."/>
            <person name="Lee H.H."/>
            <person name="Kuo T.H."/>
            <person name="Liu D."/>
            <person name="Ke H.M."/>
            <person name="Yokoi T."/>
            <person name="Roa M.B."/>
            <person name="Lu M.J."/>
            <person name="Chang Y.Y."/>
            <person name="Ann P.J."/>
            <person name="Tsai J.N."/>
            <person name="Chen C.Y."/>
            <person name="Tzean S.S."/>
            <person name="Ota Y."/>
            <person name="Hattori T."/>
            <person name="Sahashi N."/>
            <person name="Liou R.F."/>
            <person name="Kikuchi T."/>
            <person name="Tsai I.J."/>
        </authorList>
    </citation>
    <scope>NUCLEOTIDE SEQUENCE [LARGE SCALE GENOMIC DNA]</scope>
    <source>
        <strain evidence="8 9">FFPRI411160</strain>
    </source>
</reference>
<dbReference type="GO" id="GO:0016755">
    <property type="term" value="F:aminoacyltransferase activity"/>
    <property type="evidence" value="ECO:0007669"/>
    <property type="project" value="TreeGrafter"/>
</dbReference>
<evidence type="ECO:0000256" key="1">
    <source>
        <dbReference type="ARBA" id="ARBA00004651"/>
    </source>
</evidence>
<feature type="domain" description="Phosphatidylglycerol lysyltransferase C-terminal" evidence="7">
    <location>
        <begin position="115"/>
        <end position="365"/>
    </location>
</feature>
<dbReference type="InterPro" id="IPR016181">
    <property type="entry name" value="Acyl_CoA_acyltransferase"/>
</dbReference>
<evidence type="ECO:0000256" key="5">
    <source>
        <dbReference type="ARBA" id="ARBA00023136"/>
    </source>
</evidence>
<evidence type="ECO:0000256" key="4">
    <source>
        <dbReference type="ARBA" id="ARBA00022989"/>
    </source>
</evidence>
<evidence type="ECO:0000259" key="7">
    <source>
        <dbReference type="Pfam" id="PF09924"/>
    </source>
</evidence>
<dbReference type="PANTHER" id="PTHR34697">
    <property type="entry name" value="PHOSPHATIDYLGLYCEROL LYSYLTRANSFERASE"/>
    <property type="match status" value="1"/>
</dbReference>
<dbReference type="InterPro" id="IPR024320">
    <property type="entry name" value="LPG_synthase_C"/>
</dbReference>
<organism evidence="8 9">
    <name type="scientific">Pyrrhoderma noxium</name>
    <dbReference type="NCBI Taxonomy" id="2282107"/>
    <lineage>
        <taxon>Eukaryota</taxon>
        <taxon>Fungi</taxon>
        <taxon>Dikarya</taxon>
        <taxon>Basidiomycota</taxon>
        <taxon>Agaricomycotina</taxon>
        <taxon>Agaricomycetes</taxon>
        <taxon>Hymenochaetales</taxon>
        <taxon>Hymenochaetaceae</taxon>
        <taxon>Pyrrhoderma</taxon>
    </lineage>
</organism>
<name>A0A286USU2_9AGAM</name>